<evidence type="ECO:0000313" key="2">
    <source>
        <dbReference type="Proteomes" id="UP001189429"/>
    </source>
</evidence>
<dbReference type="EMBL" id="CAUYUJ010021975">
    <property type="protein sequence ID" value="CAK0908213.1"/>
    <property type="molecule type" value="Genomic_DNA"/>
</dbReference>
<proteinExistence type="predicted"/>
<gene>
    <name evidence="1" type="ORF">PCOR1329_LOCUS82955</name>
</gene>
<dbReference type="Proteomes" id="UP001189429">
    <property type="component" value="Unassembled WGS sequence"/>
</dbReference>
<reference evidence="1" key="1">
    <citation type="submission" date="2023-10" db="EMBL/GenBank/DDBJ databases">
        <authorList>
            <person name="Chen Y."/>
            <person name="Shah S."/>
            <person name="Dougan E. K."/>
            <person name="Thang M."/>
            <person name="Chan C."/>
        </authorList>
    </citation>
    <scope>NUCLEOTIDE SEQUENCE [LARGE SCALE GENOMIC DNA]</scope>
</reference>
<name>A0ABN9YAN1_9DINO</name>
<accession>A0ABN9YAN1</accession>
<organism evidence="1 2">
    <name type="scientific">Prorocentrum cordatum</name>
    <dbReference type="NCBI Taxonomy" id="2364126"/>
    <lineage>
        <taxon>Eukaryota</taxon>
        <taxon>Sar</taxon>
        <taxon>Alveolata</taxon>
        <taxon>Dinophyceae</taxon>
        <taxon>Prorocentrales</taxon>
        <taxon>Prorocentraceae</taxon>
        <taxon>Prorocentrum</taxon>
    </lineage>
</organism>
<keyword evidence="2" id="KW-1185">Reference proteome</keyword>
<evidence type="ECO:0000313" key="1">
    <source>
        <dbReference type="EMBL" id="CAK0908213.1"/>
    </source>
</evidence>
<sequence length="130" mass="14682">MRPSRTRLQCAHEQVRQVPWLPPADRWPTTWQAPESCDSCAAELPRGLDERAAMRFQIKVRLEASGLVVTAYSRSRCKAALLAGDTLGFADSFEDRGGVCWADTAELRRRRELARASQGRALPSQKRKRD</sequence>
<comment type="caution">
    <text evidence="1">The sequence shown here is derived from an EMBL/GenBank/DDBJ whole genome shotgun (WGS) entry which is preliminary data.</text>
</comment>
<protein>
    <submittedName>
        <fullName evidence="1">Uncharacterized protein</fullName>
    </submittedName>
</protein>